<dbReference type="RefSeq" id="WP_167700803.1">
    <property type="nucleotide sequence ID" value="NZ_CP118174.1"/>
</dbReference>
<comment type="caution">
    <text evidence="1">The sequence shown here is derived from an EMBL/GenBank/DDBJ whole genome shotgun (WGS) entry which is preliminary data.</text>
</comment>
<dbReference type="EMBL" id="JAATLJ010000001">
    <property type="protein sequence ID" value="NIZ41235.1"/>
    <property type="molecule type" value="Genomic_DNA"/>
</dbReference>
<dbReference type="Proteomes" id="UP000711995">
    <property type="component" value="Unassembled WGS sequence"/>
</dbReference>
<proteinExistence type="predicted"/>
<dbReference type="AlphaFoldDB" id="A0A968KWW5"/>
<name>A0A968KWW5_9SPIO</name>
<reference evidence="1 2" key="1">
    <citation type="submission" date="2020-03" db="EMBL/GenBank/DDBJ databases">
        <title>Spirochaetal bacteria isolated from arthropods constitute a novel genus Entomospira genus novum within the order Spirochaetales.</title>
        <authorList>
            <person name="Grana-Miraglia L."/>
            <person name="Sikutova S."/>
            <person name="Fingerle V."/>
            <person name="Sing A."/>
            <person name="Castillo-Ramirez S."/>
            <person name="Margos G."/>
            <person name="Rudolf I."/>
        </authorList>
    </citation>
    <scope>NUCLEOTIDE SEQUENCE [LARGE SCALE GENOMIC DNA]</scope>
    <source>
        <strain evidence="1 2">BR193</strain>
    </source>
</reference>
<protein>
    <submittedName>
        <fullName evidence="1">Uncharacterized protein</fullName>
    </submittedName>
</protein>
<accession>A0A968KWW5</accession>
<organism evidence="1 2">
    <name type="scientific">Entomospira entomophila</name>
    <dbReference type="NCBI Taxonomy" id="2719988"/>
    <lineage>
        <taxon>Bacteria</taxon>
        <taxon>Pseudomonadati</taxon>
        <taxon>Spirochaetota</taxon>
        <taxon>Spirochaetia</taxon>
        <taxon>Spirochaetales</taxon>
        <taxon>Spirochaetaceae</taxon>
        <taxon>Entomospira</taxon>
    </lineage>
</organism>
<evidence type="ECO:0000313" key="2">
    <source>
        <dbReference type="Proteomes" id="UP000711995"/>
    </source>
</evidence>
<sequence>MLYANEPSITILGWSSDGKIALCIVHQNPRDGYDASYFIVDLIDDISLVQFDEMASTSHDAIHRLTSRWQTTMQQLMESHKIQPTENQKPLPRSFEAYKKNYQLRLESNQLILVHNQRKKVILSPVHASAQLLNAYLSPHEARIAIIIKVHNQIFIYGSNILVGLK</sequence>
<evidence type="ECO:0000313" key="1">
    <source>
        <dbReference type="EMBL" id="NIZ41235.1"/>
    </source>
</evidence>
<gene>
    <name evidence="1" type="ORF">HCT14_06925</name>
</gene>
<keyword evidence="2" id="KW-1185">Reference proteome</keyword>